<dbReference type="Proteomes" id="UP000076532">
    <property type="component" value="Unassembled WGS sequence"/>
</dbReference>
<dbReference type="EMBL" id="KV417678">
    <property type="protein sequence ID" value="KZP10531.1"/>
    <property type="molecule type" value="Genomic_DNA"/>
</dbReference>
<feature type="coiled-coil region" evidence="1">
    <location>
        <begin position="336"/>
        <end position="459"/>
    </location>
</feature>
<protein>
    <submittedName>
        <fullName evidence="3">Uncharacterized protein</fullName>
    </submittedName>
</protein>
<evidence type="ECO:0000256" key="2">
    <source>
        <dbReference type="SAM" id="MobiDB-lite"/>
    </source>
</evidence>
<dbReference type="OrthoDB" id="2289094at2759"/>
<evidence type="ECO:0000256" key="1">
    <source>
        <dbReference type="SAM" id="Coils"/>
    </source>
</evidence>
<feature type="compositionally biased region" description="Polar residues" evidence="2">
    <location>
        <begin position="164"/>
        <end position="193"/>
    </location>
</feature>
<feature type="region of interest" description="Disordered" evidence="2">
    <location>
        <begin position="915"/>
        <end position="938"/>
    </location>
</feature>
<accession>A0A165ZFH4</accession>
<sequence>MSEVDSQSPVIDAATLEDATSVSLDTSSQANSETHAEHEDVDVTELDGSAPQEDTPTDAASAPPEVNGQNTSDPAPPADDLTVDDITPPVEDDKKEPMASPAKPKVPVPIKTTGARSAGPPTPLVKKILNSGTFGAGNAKATPVTKAASATGAATTSKPASATNVLKKSVSANTPASPTKISQITKAPSTGPSVTGPMRRASMAPAKPAAPTAPKTTPSSPNKPTLASSISRPLSSSTSGRPAAATAPKPAVLARSIVSPTSTASAKSAATATRPRASVSEGVKKAPAARQSLGGAMKPPAITPAPRAPASKPAATRVVRASISSMKEIQEDGGRVEALQTKLAEATESLTAKTEAIAALEIQIDGLKSSLETAQSDVQAKQVAVEQLEQAKTASEADLAALKATLEQLQADDASSALLAVQEQLESAKTSAINQAELVQNLQAQITTLEAETVAVKDNLAKLQVSYDSTTSDATAAAQVDHEALLKARADLEAIATATEALKTAHSSALHEATTKLREQEQKVASVEALETELSELKAQKEETSNKLSELEIEILELKESQDQAEDAHSHSLAKVKNLEDALATALAATQQAIDSAVEKDTEHTQRASDLNSTHQSALEAIREEQAKVSASLEALKEELAVAQAAHEQAKAGAVTASEDHTRQIGELEQLHSAKQEELSEQITKVTAELESQEAQYNAKVEVVKAEHAQLVEDAFERAQHTAGAAHGEELLALRAKSQASIEELRSAHQSNLEDLKKEHAALLESEVKSLEKRISTQRLELKATQDDLAKAKAGLEASRAEVANLTGQLQVAKVSASAEPDTAIAEEIERLTKALSHAHDDLSASRDALSLTKQSLEEVTNNQAKELEEAAKGRAEEVTRLKALHEQEVNTLIGQKTNLATKLSDLEGELATLSASSAAEASTSPKPNGNAAPTSPGITKEELQRMHEAHNAKLNDLQAEHEKALKAVKEELETHQSKGEDLQQEVGRKAMEIQYLEQEQEESTDTITRMKEDISNLTEQLAAKEA</sequence>
<proteinExistence type="predicted"/>
<dbReference type="AlphaFoldDB" id="A0A165ZFH4"/>
<keyword evidence="1" id="KW-0175">Coiled coil</keyword>
<feature type="compositionally biased region" description="Polar residues" evidence="2">
    <location>
        <begin position="926"/>
        <end position="938"/>
    </location>
</feature>
<feature type="coiled-coil region" evidence="1">
    <location>
        <begin position="739"/>
        <end position="809"/>
    </location>
</feature>
<feature type="coiled-coil region" evidence="1">
    <location>
        <begin position="941"/>
        <end position="1021"/>
    </location>
</feature>
<feature type="coiled-coil region" evidence="1">
    <location>
        <begin position="619"/>
        <end position="707"/>
    </location>
</feature>
<feature type="compositionally biased region" description="Low complexity" evidence="2">
    <location>
        <begin position="915"/>
        <end position="925"/>
    </location>
</feature>
<evidence type="ECO:0000313" key="4">
    <source>
        <dbReference type="Proteomes" id="UP000076532"/>
    </source>
</evidence>
<reference evidence="3 4" key="1">
    <citation type="journal article" date="2016" name="Mol. Biol. Evol.">
        <title>Comparative Genomics of Early-Diverging Mushroom-Forming Fungi Provides Insights into the Origins of Lignocellulose Decay Capabilities.</title>
        <authorList>
            <person name="Nagy L.G."/>
            <person name="Riley R."/>
            <person name="Tritt A."/>
            <person name="Adam C."/>
            <person name="Daum C."/>
            <person name="Floudas D."/>
            <person name="Sun H."/>
            <person name="Yadav J.S."/>
            <person name="Pangilinan J."/>
            <person name="Larsson K.H."/>
            <person name="Matsuura K."/>
            <person name="Barry K."/>
            <person name="Labutti K."/>
            <person name="Kuo R."/>
            <person name="Ohm R.A."/>
            <person name="Bhattacharya S.S."/>
            <person name="Shirouzu T."/>
            <person name="Yoshinaga Y."/>
            <person name="Martin F.M."/>
            <person name="Grigoriev I.V."/>
            <person name="Hibbett D.S."/>
        </authorList>
    </citation>
    <scope>NUCLEOTIDE SEQUENCE [LARGE SCALE GENOMIC DNA]</scope>
    <source>
        <strain evidence="3 4">CBS 109695</strain>
    </source>
</reference>
<dbReference type="STRING" id="436010.A0A165ZFH4"/>
<feature type="compositionally biased region" description="Low complexity" evidence="2">
    <location>
        <begin position="201"/>
        <end position="280"/>
    </location>
</feature>
<keyword evidence="4" id="KW-1185">Reference proteome</keyword>
<gene>
    <name evidence="3" type="ORF">FIBSPDRAFT_801088</name>
</gene>
<feature type="region of interest" description="Disordered" evidence="2">
    <location>
        <begin position="1"/>
        <end position="317"/>
    </location>
</feature>
<evidence type="ECO:0000313" key="3">
    <source>
        <dbReference type="EMBL" id="KZP10531.1"/>
    </source>
</evidence>
<name>A0A165ZFH4_9AGAM</name>
<feature type="coiled-coil region" evidence="1">
    <location>
        <begin position="510"/>
        <end position="568"/>
    </location>
</feature>
<feature type="compositionally biased region" description="Polar residues" evidence="2">
    <location>
        <begin position="18"/>
        <end position="33"/>
    </location>
</feature>
<organism evidence="3 4">
    <name type="scientific">Athelia psychrophila</name>
    <dbReference type="NCBI Taxonomy" id="1759441"/>
    <lineage>
        <taxon>Eukaryota</taxon>
        <taxon>Fungi</taxon>
        <taxon>Dikarya</taxon>
        <taxon>Basidiomycota</taxon>
        <taxon>Agaricomycotina</taxon>
        <taxon>Agaricomycetes</taxon>
        <taxon>Agaricomycetidae</taxon>
        <taxon>Atheliales</taxon>
        <taxon>Atheliaceae</taxon>
        <taxon>Athelia</taxon>
    </lineage>
</organism>
<feature type="compositionally biased region" description="Low complexity" evidence="2">
    <location>
        <begin position="145"/>
        <end position="163"/>
    </location>
</feature>